<accession>A0A101HJ55</accession>
<dbReference type="InterPro" id="IPR000863">
    <property type="entry name" value="Sulfotransferase_dom"/>
</dbReference>
<evidence type="ECO:0000313" key="5">
    <source>
        <dbReference type="Proteomes" id="UP000053904"/>
    </source>
</evidence>
<dbReference type="PANTHER" id="PTHR10605">
    <property type="entry name" value="HEPARAN SULFATE SULFOTRANSFERASE"/>
    <property type="match status" value="1"/>
</dbReference>
<gene>
    <name evidence="4" type="ORF">XD93_0085</name>
</gene>
<dbReference type="AlphaFoldDB" id="A0A101HJ55"/>
<keyword evidence="2" id="KW-0325">Glycoprotein</keyword>
<dbReference type="GO" id="GO:0008146">
    <property type="term" value="F:sulfotransferase activity"/>
    <property type="evidence" value="ECO:0007669"/>
    <property type="project" value="InterPro"/>
</dbReference>
<dbReference type="PANTHER" id="PTHR10605:SF56">
    <property type="entry name" value="BIFUNCTIONAL HEPARAN SULFATE N-DEACETYLASE_N-SULFOTRANSFERASE"/>
    <property type="match status" value="1"/>
</dbReference>
<reference evidence="5" key="1">
    <citation type="journal article" date="2015" name="MBio">
        <title>Genome-Resolved Metagenomic Analysis Reveals Roles for Candidate Phyla and Other Microbial Community Members in Biogeochemical Transformations in Oil Reservoirs.</title>
        <authorList>
            <person name="Hu P."/>
            <person name="Tom L."/>
            <person name="Singh A."/>
            <person name="Thomas B.C."/>
            <person name="Baker B.J."/>
            <person name="Piceno Y.M."/>
            <person name="Andersen G.L."/>
            <person name="Banfield J.F."/>
        </authorList>
    </citation>
    <scope>NUCLEOTIDE SEQUENCE [LARGE SCALE GENOMIC DNA]</scope>
</reference>
<proteinExistence type="predicted"/>
<organism evidence="4 5">
    <name type="scientific">candidate division WS6 bacterium 34_10</name>
    <dbReference type="NCBI Taxonomy" id="1641389"/>
    <lineage>
        <taxon>Bacteria</taxon>
        <taxon>Candidatus Dojkabacteria</taxon>
    </lineage>
</organism>
<evidence type="ECO:0000313" key="4">
    <source>
        <dbReference type="EMBL" id="KUK77794.1"/>
    </source>
</evidence>
<dbReference type="InterPro" id="IPR027417">
    <property type="entry name" value="P-loop_NTPase"/>
</dbReference>
<protein>
    <submittedName>
        <fullName evidence="4">Sulfotransferase</fullName>
    </submittedName>
</protein>
<keyword evidence="1 4" id="KW-0808">Transferase</keyword>
<dbReference type="InterPro" id="IPR037359">
    <property type="entry name" value="NST/OST"/>
</dbReference>
<dbReference type="EMBL" id="LGGO01000005">
    <property type="protein sequence ID" value="KUK77794.1"/>
    <property type="molecule type" value="Genomic_DNA"/>
</dbReference>
<evidence type="ECO:0000259" key="3">
    <source>
        <dbReference type="Pfam" id="PF00685"/>
    </source>
</evidence>
<sequence>MKKVDFFIIGNPKSGTTTYYNLLKLHPEVFLPRYKELRYFCTDLHRESDQYHGAKIHYPVRTIEQYQGFYKDAKAHQFLGEVTPHYAFSKEAAKNIYEYNPDAKIILFLREPASFIESLHRELSGHLSENQKDLFIALDLEEQRRKGEALPEKVPTPRYLFYSEWTNFYKQIQRYVELFGAKQIKVIFLKQIATDEKKVLKDILKFIGTKNTDFYPEGEIFRNKSKTLRFKSLWKFLKNPSVLKFIRKVVPLKLFSVLDRLVFKIFLTPAKEGQIKKLDDNERHLLKKRYKKNVVDLNRYLNKENLIDFNLVKFWGYEDI</sequence>
<name>A0A101HJ55_9BACT</name>
<dbReference type="Gene3D" id="3.40.50.300">
    <property type="entry name" value="P-loop containing nucleotide triphosphate hydrolases"/>
    <property type="match status" value="1"/>
</dbReference>
<feature type="domain" description="Sulfotransferase" evidence="3">
    <location>
        <begin position="5"/>
        <end position="232"/>
    </location>
</feature>
<dbReference type="Pfam" id="PF00685">
    <property type="entry name" value="Sulfotransfer_1"/>
    <property type="match status" value="1"/>
</dbReference>
<dbReference type="SUPFAM" id="SSF52540">
    <property type="entry name" value="P-loop containing nucleoside triphosphate hydrolases"/>
    <property type="match status" value="1"/>
</dbReference>
<dbReference type="Proteomes" id="UP000053904">
    <property type="component" value="Unassembled WGS sequence"/>
</dbReference>
<comment type="caution">
    <text evidence="4">The sequence shown here is derived from an EMBL/GenBank/DDBJ whole genome shotgun (WGS) entry which is preliminary data.</text>
</comment>
<evidence type="ECO:0000256" key="2">
    <source>
        <dbReference type="ARBA" id="ARBA00023180"/>
    </source>
</evidence>
<evidence type="ECO:0000256" key="1">
    <source>
        <dbReference type="ARBA" id="ARBA00022679"/>
    </source>
</evidence>